<evidence type="ECO:0000313" key="3">
    <source>
        <dbReference type="EMBL" id="SMX91341.1"/>
    </source>
</evidence>
<dbReference type="Proteomes" id="UP000234641">
    <property type="component" value="Unassembled WGS sequence"/>
</dbReference>
<gene>
    <name evidence="1" type="primary">bioD</name>
    <name evidence="3" type="ORF">BLIN9172_02530</name>
</gene>
<dbReference type="Gene3D" id="3.40.50.300">
    <property type="entry name" value="P-loop containing nucleotide triphosphate hydrolases"/>
    <property type="match status" value="1"/>
</dbReference>
<comment type="cofactor">
    <cofactor evidence="1">
        <name>Mg(2+)</name>
        <dbReference type="ChEBI" id="CHEBI:18420"/>
    </cofactor>
</comment>
<dbReference type="Pfam" id="PF13500">
    <property type="entry name" value="AAA_26"/>
    <property type="match status" value="2"/>
</dbReference>
<dbReference type="GO" id="GO:0005524">
    <property type="term" value="F:ATP binding"/>
    <property type="evidence" value="ECO:0007669"/>
    <property type="project" value="UniProtKB-UniRule"/>
</dbReference>
<dbReference type="RefSeq" id="WP_101555391.1">
    <property type="nucleotide sequence ID" value="NZ_FXYY01000017.1"/>
</dbReference>
<feature type="binding site" evidence="1">
    <location>
        <position position="68"/>
    </location>
    <ligand>
        <name>ATP</name>
        <dbReference type="ChEBI" id="CHEBI:30616"/>
    </ligand>
</feature>
<dbReference type="CDD" id="cd03109">
    <property type="entry name" value="DTBS"/>
    <property type="match status" value="1"/>
</dbReference>
<comment type="caution">
    <text evidence="1">Lacks conserved residue(s) required for the propagation of feature annotation.</text>
</comment>
<keyword evidence="1" id="KW-0067">ATP-binding</keyword>
<keyword evidence="1" id="KW-0460">Magnesium</keyword>
<dbReference type="GO" id="GO:0005829">
    <property type="term" value="C:cytosol"/>
    <property type="evidence" value="ECO:0007669"/>
    <property type="project" value="TreeGrafter"/>
</dbReference>
<dbReference type="PANTHER" id="PTHR43210:SF5">
    <property type="entry name" value="DETHIOBIOTIN SYNTHETASE"/>
    <property type="match status" value="1"/>
</dbReference>
<dbReference type="GO" id="GO:0000287">
    <property type="term" value="F:magnesium ion binding"/>
    <property type="evidence" value="ECO:0007669"/>
    <property type="project" value="UniProtKB-UniRule"/>
</dbReference>
<feature type="binding site" evidence="1">
    <location>
        <position position="18"/>
    </location>
    <ligand>
        <name>Mg(2+)</name>
        <dbReference type="ChEBI" id="CHEBI:18420"/>
    </ligand>
</feature>
<dbReference type="GO" id="GO:0004141">
    <property type="term" value="F:dethiobiotin synthase activity"/>
    <property type="evidence" value="ECO:0007669"/>
    <property type="project" value="UniProtKB-UniRule"/>
</dbReference>
<feature type="binding site" evidence="1">
    <location>
        <begin position="238"/>
        <end position="239"/>
    </location>
    <ligand>
        <name>ATP</name>
        <dbReference type="ChEBI" id="CHEBI:30616"/>
    </ligand>
</feature>
<keyword evidence="1" id="KW-0547">Nucleotide-binding</keyword>
<feature type="binding site" evidence="1">
    <location>
        <begin position="14"/>
        <end position="19"/>
    </location>
    <ligand>
        <name>ATP</name>
        <dbReference type="ChEBI" id="CHEBI:30616"/>
    </ligand>
</feature>
<dbReference type="UniPathway" id="UPA00078">
    <property type="reaction ID" value="UER00161"/>
</dbReference>
<reference evidence="3 4" key="1">
    <citation type="submission" date="2017-03" db="EMBL/GenBank/DDBJ databases">
        <authorList>
            <person name="Afonso C.L."/>
            <person name="Miller P.J."/>
            <person name="Scott M.A."/>
            <person name="Spackman E."/>
            <person name="Goraichik I."/>
            <person name="Dimitrov K.M."/>
            <person name="Suarez D.L."/>
            <person name="Swayne D.E."/>
        </authorList>
    </citation>
    <scope>NUCLEOTIDE SEQUENCE [LARGE SCALE GENOMIC DNA]</scope>
    <source>
        <strain evidence="3 4">ATCC 9172</strain>
    </source>
</reference>
<keyword evidence="1" id="KW-0963">Cytoplasm</keyword>
<feature type="binding site" evidence="1">
    <location>
        <begin position="174"/>
        <end position="177"/>
    </location>
    <ligand>
        <name>ATP</name>
        <dbReference type="ChEBI" id="CHEBI:30616"/>
    </ligand>
</feature>
<keyword evidence="1" id="KW-0093">Biotin biosynthesis</keyword>
<name>A0A2H1JV57_BRELN</name>
<comment type="subcellular location">
    <subcellularLocation>
        <location evidence="1">Cytoplasm</location>
    </subcellularLocation>
</comment>
<accession>A0A2H1JV57</accession>
<comment type="pathway">
    <text evidence="1">Cofactor biosynthesis; biotin biosynthesis; biotin from 7,8-diaminononanoate: step 1/2.</text>
</comment>
<dbReference type="SUPFAM" id="SSF52540">
    <property type="entry name" value="P-loop containing nucleoside triphosphate hydrolases"/>
    <property type="match status" value="1"/>
</dbReference>
<evidence type="ECO:0000256" key="2">
    <source>
        <dbReference type="SAM" id="MobiDB-lite"/>
    </source>
</evidence>
<dbReference type="HAMAP" id="MF_00336">
    <property type="entry name" value="BioD"/>
    <property type="match status" value="1"/>
</dbReference>
<feature type="active site" evidence="1">
    <location>
        <position position="39"/>
    </location>
</feature>
<proteinExistence type="inferred from homology"/>
<comment type="subunit">
    <text evidence="1">Homodimer.</text>
</comment>
<dbReference type="GO" id="GO:0009102">
    <property type="term" value="P:biotin biosynthetic process"/>
    <property type="evidence" value="ECO:0007669"/>
    <property type="project" value="UniProtKB-UniRule"/>
</dbReference>
<comment type="similarity">
    <text evidence="1">Belongs to the dethiobiotin synthetase family.</text>
</comment>
<dbReference type="AlphaFoldDB" id="A0A2H1JV57"/>
<feature type="region of interest" description="Disordered" evidence="2">
    <location>
        <begin position="107"/>
        <end position="133"/>
    </location>
</feature>
<protein>
    <recommendedName>
        <fullName evidence="1">ATP-dependent dethiobiotin synthetase BioD</fullName>
        <ecNumber evidence="1">6.3.3.3</ecNumber>
    </recommendedName>
    <alternativeName>
        <fullName evidence="1">DTB synthetase</fullName>
        <shortName evidence="1">DTBS</shortName>
    </alternativeName>
    <alternativeName>
        <fullName evidence="1">Dethiobiotin synthase</fullName>
    </alternativeName>
</protein>
<dbReference type="InterPro" id="IPR027417">
    <property type="entry name" value="P-loop_NTPase"/>
</dbReference>
<sequence length="289" mass="30325">MIPRFLLVTGTDTGVGKTIATAALAAALNAAGRRVIMCKPIQTGRIRADDPEREQLESDYSDVVTESDAEAVARLTGIHAFTNTTLRLPMAPVPAAKAEWDGFKSVDDKSADAKSADPWPADPESVDDESAGAVRPVPDFSGADRVSNLPSAAEHVDFIRRALARTDADHVLVEGSGGVLVDFGGLTLADIAAGLSEGENSVGAAIVVRSRLGTLNHTALTAEALERRRVSTTGIIIGSWPEKASPVDRDNWAALSAMAPVLGAIPAGVGDRLDRNEFTARAPGWLRLS</sequence>
<keyword evidence="1 3" id="KW-0436">Ligase</keyword>
<feature type="binding site" evidence="1">
    <location>
        <position position="43"/>
    </location>
    <ligand>
        <name>substrate</name>
    </ligand>
</feature>
<dbReference type="EC" id="6.3.3.3" evidence="1"/>
<evidence type="ECO:0000313" key="4">
    <source>
        <dbReference type="Proteomes" id="UP000234641"/>
    </source>
</evidence>
<feature type="binding site" evidence="1">
    <location>
        <position position="174"/>
    </location>
    <ligand>
        <name>Mg(2+)</name>
        <dbReference type="ChEBI" id="CHEBI:18420"/>
    </ligand>
</feature>
<comment type="catalytic activity">
    <reaction evidence="1">
        <text>(7R,8S)-7,8-diammoniononanoate + CO2 + ATP = (4R,5S)-dethiobiotin + ADP + phosphate + 3 H(+)</text>
        <dbReference type="Rhea" id="RHEA:15805"/>
        <dbReference type="ChEBI" id="CHEBI:15378"/>
        <dbReference type="ChEBI" id="CHEBI:16526"/>
        <dbReference type="ChEBI" id="CHEBI:30616"/>
        <dbReference type="ChEBI" id="CHEBI:43474"/>
        <dbReference type="ChEBI" id="CHEBI:149469"/>
        <dbReference type="ChEBI" id="CHEBI:149473"/>
        <dbReference type="ChEBI" id="CHEBI:456216"/>
        <dbReference type="EC" id="6.3.3.3"/>
    </reaction>
</comment>
<dbReference type="EMBL" id="FXYY01000017">
    <property type="protein sequence ID" value="SMX91341.1"/>
    <property type="molecule type" value="Genomic_DNA"/>
</dbReference>
<evidence type="ECO:0000256" key="1">
    <source>
        <dbReference type="HAMAP-Rule" id="MF_00336"/>
    </source>
</evidence>
<dbReference type="InterPro" id="IPR004472">
    <property type="entry name" value="DTB_synth_BioD"/>
</dbReference>
<organism evidence="3 4">
    <name type="scientific">Brevibacterium linens ATCC 9172</name>
    <dbReference type="NCBI Taxonomy" id="1255617"/>
    <lineage>
        <taxon>Bacteria</taxon>
        <taxon>Bacillati</taxon>
        <taxon>Actinomycetota</taxon>
        <taxon>Actinomycetes</taxon>
        <taxon>Micrococcales</taxon>
        <taxon>Brevibacteriaceae</taxon>
        <taxon>Brevibacterium</taxon>
    </lineage>
</organism>
<comment type="function">
    <text evidence="1">Catalyzes a mechanistically unusual reaction, the ATP-dependent insertion of CO2 between the N7 and N8 nitrogen atoms of 7,8-diaminopelargonic acid (DAPA, also called 7,8-diammoniononanoate) to form a ureido ring.</text>
</comment>
<dbReference type="PANTHER" id="PTHR43210">
    <property type="entry name" value="DETHIOBIOTIN SYNTHETASE"/>
    <property type="match status" value="1"/>
</dbReference>
<keyword evidence="1" id="KW-0479">Metal-binding</keyword>
<feature type="binding site" evidence="1">
    <location>
        <position position="68"/>
    </location>
    <ligand>
        <name>Mg(2+)</name>
        <dbReference type="ChEBI" id="CHEBI:18420"/>
    </ligand>
</feature>